<dbReference type="NCBIfam" id="TIGR00197">
    <property type="entry name" value="yjeF_nterm"/>
    <property type="match status" value="1"/>
</dbReference>
<dbReference type="CDD" id="cd01171">
    <property type="entry name" value="YXKO-related"/>
    <property type="match status" value="1"/>
</dbReference>
<evidence type="ECO:0000256" key="12">
    <source>
        <dbReference type="ARBA" id="ARBA00023239"/>
    </source>
</evidence>
<evidence type="ECO:0000256" key="13">
    <source>
        <dbReference type="ARBA" id="ARBA00023268"/>
    </source>
</evidence>
<dbReference type="GO" id="GO:0046496">
    <property type="term" value="P:nicotinamide nucleotide metabolic process"/>
    <property type="evidence" value="ECO:0007669"/>
    <property type="project" value="UniProtKB-UniRule"/>
</dbReference>
<dbReference type="STRING" id="39488.ERS852450_03112"/>
<evidence type="ECO:0000256" key="2">
    <source>
        <dbReference type="ARBA" id="ARBA00000909"/>
    </source>
</evidence>
<dbReference type="AlphaFoldDB" id="A0A285PPS5"/>
<evidence type="ECO:0000313" key="22">
    <source>
        <dbReference type="EMBL" id="SOB71594.1"/>
    </source>
</evidence>
<evidence type="ECO:0000256" key="3">
    <source>
        <dbReference type="ARBA" id="ARBA00006001"/>
    </source>
</evidence>
<dbReference type="PANTHER" id="PTHR12592">
    <property type="entry name" value="ATP-DEPENDENT (S)-NAD(P)H-HYDRATE DEHYDRATASE FAMILY MEMBER"/>
    <property type="match status" value="1"/>
</dbReference>
<dbReference type="PROSITE" id="PS51383">
    <property type="entry name" value="YJEF_C_3"/>
    <property type="match status" value="1"/>
</dbReference>
<comment type="similarity">
    <text evidence="17">Belongs to the NnrD/CARKD family.</text>
</comment>
<comment type="similarity">
    <text evidence="4 19">In the C-terminal section; belongs to the NnrD/CARKD family.</text>
</comment>
<dbReference type="InterPro" id="IPR030677">
    <property type="entry name" value="Nnr"/>
</dbReference>
<feature type="binding site" evidence="18">
    <location>
        <position position="59"/>
    </location>
    <ligand>
        <name>K(+)</name>
        <dbReference type="ChEBI" id="CHEBI:29103"/>
    </ligand>
</feature>
<comment type="function">
    <text evidence="17">Catalyzes the dehydration of the S-form of NAD(P)HX at the expense of ADP, which is converted to AMP. Together with NAD(P)HX epimerase, which catalyzes the epimerization of the S- and R-forms, the enzyme allows the repair of both epimers of NAD(P)HX, a damaged form of NAD(P)H that is a result of enzymatic or heat-dependent hydration.</text>
</comment>
<comment type="similarity">
    <text evidence="3 19">In the N-terminal section; belongs to the NnrE/AIBP family.</text>
</comment>
<dbReference type="HAMAP" id="MF_01966">
    <property type="entry name" value="NADHX_epimerase"/>
    <property type="match status" value="1"/>
</dbReference>
<gene>
    <name evidence="18" type="primary">nnrE</name>
    <name evidence="17" type="synonym">nnrD</name>
    <name evidence="22" type="ORF">EHLA_0856</name>
</gene>
<dbReference type="SUPFAM" id="SSF53613">
    <property type="entry name" value="Ribokinase-like"/>
    <property type="match status" value="1"/>
</dbReference>
<evidence type="ECO:0000256" key="14">
    <source>
        <dbReference type="ARBA" id="ARBA00025153"/>
    </source>
</evidence>
<dbReference type="SUPFAM" id="SSF64153">
    <property type="entry name" value="YjeF N-terminal domain-like"/>
    <property type="match status" value="1"/>
</dbReference>
<dbReference type="Proteomes" id="UP000217549">
    <property type="component" value="Chromosome I"/>
</dbReference>
<comment type="subunit">
    <text evidence="17">Homotetramer.</text>
</comment>
<evidence type="ECO:0000256" key="4">
    <source>
        <dbReference type="ARBA" id="ARBA00009524"/>
    </source>
</evidence>
<feature type="binding site" evidence="17">
    <location>
        <position position="319"/>
    </location>
    <ligand>
        <name>(6S)-NADPHX</name>
        <dbReference type="ChEBI" id="CHEBI:64076"/>
    </ligand>
</feature>
<comment type="function">
    <text evidence="18">Catalyzes the epimerization of the S- and R-forms of NAD(P)HX, a damaged form of NAD(P)H that is a result of enzymatic or heat-dependent hydration. This is a prerequisite for the S-specific NAD(P)H-hydrate dehydratase to allow the repair of both epimers of NAD(P)HX.</text>
</comment>
<comment type="catalytic activity">
    <reaction evidence="2 18 19">
        <text>(6R)-NADPHX = (6S)-NADPHX</text>
        <dbReference type="Rhea" id="RHEA:32227"/>
        <dbReference type="ChEBI" id="CHEBI:64076"/>
        <dbReference type="ChEBI" id="CHEBI:64077"/>
        <dbReference type="EC" id="5.1.99.6"/>
    </reaction>
</comment>
<dbReference type="KEGG" id="ehl:EHLA_0856"/>
<comment type="catalytic activity">
    <reaction evidence="1 18 19">
        <text>(6R)-NADHX = (6S)-NADHX</text>
        <dbReference type="Rhea" id="RHEA:32215"/>
        <dbReference type="ChEBI" id="CHEBI:64074"/>
        <dbReference type="ChEBI" id="CHEBI:64075"/>
        <dbReference type="EC" id="5.1.99.6"/>
    </reaction>
</comment>
<dbReference type="GO" id="GO:0052856">
    <property type="term" value="F:NAD(P)HX epimerase activity"/>
    <property type="evidence" value="ECO:0007669"/>
    <property type="project" value="UniProtKB-UniRule"/>
</dbReference>
<feature type="binding site" evidence="17">
    <location>
        <position position="377"/>
    </location>
    <ligand>
        <name>(6S)-NADPHX</name>
        <dbReference type="ChEBI" id="CHEBI:64076"/>
    </ligand>
</feature>
<dbReference type="InterPro" id="IPR004443">
    <property type="entry name" value="YjeF_N_dom"/>
</dbReference>
<dbReference type="Gene3D" id="3.40.1190.20">
    <property type="match status" value="1"/>
</dbReference>
<dbReference type="InterPro" id="IPR000631">
    <property type="entry name" value="CARKD"/>
</dbReference>
<feature type="domain" description="YjeF C-terminal" evidence="20">
    <location>
        <begin position="219"/>
        <end position="500"/>
    </location>
</feature>
<comment type="function">
    <text evidence="14 19">Bifunctional enzyme that catalyzes the epimerization of the S- and R-forms of NAD(P)HX and the dehydration of the S-form of NAD(P)HX at the expense of ADP, which is converted to AMP. This allows the repair of both epimers of NAD(P)HX, a damaged form of NAD(P)H that is a result of enzymatic or heat-dependent hydration.</text>
</comment>
<keyword evidence="8 17" id="KW-0521">NADP</keyword>
<keyword evidence="9 18" id="KW-0630">Potassium</keyword>
<dbReference type="PROSITE" id="PS51385">
    <property type="entry name" value="YJEF_N"/>
    <property type="match status" value="1"/>
</dbReference>
<feature type="binding site" evidence="18">
    <location>
        <position position="153"/>
    </location>
    <ligand>
        <name>(6S)-NADPHX</name>
        <dbReference type="ChEBI" id="CHEBI:64076"/>
    </ligand>
</feature>
<evidence type="ECO:0000259" key="21">
    <source>
        <dbReference type="PROSITE" id="PS51385"/>
    </source>
</evidence>
<dbReference type="GO" id="GO:0110051">
    <property type="term" value="P:metabolite repair"/>
    <property type="evidence" value="ECO:0007669"/>
    <property type="project" value="TreeGrafter"/>
</dbReference>
<feature type="binding site" evidence="18">
    <location>
        <position position="156"/>
    </location>
    <ligand>
        <name>K(+)</name>
        <dbReference type="ChEBI" id="CHEBI:29103"/>
    </ligand>
</feature>
<dbReference type="Pfam" id="PF03853">
    <property type="entry name" value="YjeF_N"/>
    <property type="match status" value="1"/>
</dbReference>
<evidence type="ECO:0000256" key="19">
    <source>
        <dbReference type="PIRNR" id="PIRNR017184"/>
    </source>
</evidence>
<dbReference type="InterPro" id="IPR029056">
    <property type="entry name" value="Ribokinase-like"/>
</dbReference>
<dbReference type="Pfam" id="PF01256">
    <property type="entry name" value="Carb_kinase"/>
    <property type="match status" value="1"/>
</dbReference>
<feature type="domain" description="YjeF N-terminal" evidence="21">
    <location>
        <begin position="10"/>
        <end position="210"/>
    </location>
</feature>
<comment type="catalytic activity">
    <reaction evidence="15 17 19">
        <text>(6S)-NADHX + ADP = AMP + phosphate + NADH + H(+)</text>
        <dbReference type="Rhea" id="RHEA:32223"/>
        <dbReference type="ChEBI" id="CHEBI:15378"/>
        <dbReference type="ChEBI" id="CHEBI:43474"/>
        <dbReference type="ChEBI" id="CHEBI:57945"/>
        <dbReference type="ChEBI" id="CHEBI:64074"/>
        <dbReference type="ChEBI" id="CHEBI:456215"/>
        <dbReference type="ChEBI" id="CHEBI:456216"/>
        <dbReference type="EC" id="4.2.1.136"/>
    </reaction>
</comment>
<comment type="catalytic activity">
    <reaction evidence="16 17 19">
        <text>(6S)-NADPHX + ADP = AMP + phosphate + NADPH + H(+)</text>
        <dbReference type="Rhea" id="RHEA:32235"/>
        <dbReference type="ChEBI" id="CHEBI:15378"/>
        <dbReference type="ChEBI" id="CHEBI:43474"/>
        <dbReference type="ChEBI" id="CHEBI:57783"/>
        <dbReference type="ChEBI" id="CHEBI:64076"/>
        <dbReference type="ChEBI" id="CHEBI:456215"/>
        <dbReference type="ChEBI" id="CHEBI:456216"/>
        <dbReference type="EC" id="4.2.1.136"/>
    </reaction>
</comment>
<feature type="binding site" evidence="17">
    <location>
        <position position="443"/>
    </location>
    <ligand>
        <name>(6S)-NADPHX</name>
        <dbReference type="ChEBI" id="CHEBI:64076"/>
    </ligand>
</feature>
<keyword evidence="11 18" id="KW-0413">Isomerase</keyword>
<evidence type="ECO:0000256" key="15">
    <source>
        <dbReference type="ARBA" id="ARBA00048238"/>
    </source>
</evidence>
<dbReference type="GO" id="GO:0052855">
    <property type="term" value="F:ADP-dependent NAD(P)H-hydrate dehydratase activity"/>
    <property type="evidence" value="ECO:0007669"/>
    <property type="project" value="UniProtKB-UniRule"/>
</dbReference>
<dbReference type="RefSeq" id="WP_096239438.1">
    <property type="nucleotide sequence ID" value="NZ_LT907978.1"/>
</dbReference>
<dbReference type="PIRSF" id="PIRSF017184">
    <property type="entry name" value="Nnr"/>
    <property type="match status" value="1"/>
</dbReference>
<name>A0A285PPS5_9FIRM</name>
<sequence length="500" mass="53925">MRYVASREEMQQIDAYSINTMGIPGIVLMEKAALALEEVFLERVPIKSSVLIVTEKGNNGGDGLALGRLLLEDGYNVDFYEIGAIPHDSDSHQIQKKVLEQMEAQFLMEFPEEEYDVIVDAVFGVGLKREVAGQHRQVIERMNQKKALKVAVDVPSGVDASTGQILGIAFCADLTVTFGLLKAGLLLYPGADISGEVIVKEIGFPNKAVEKIAPKMISFVKEDLSLLPERKAWTNKGNYGKVLLIAGAKNMAGAAVLSGTAAYKSGSGLVRVFSCEENRVILQEKLPEAILTTYDSEEKAEEILPEAISWASVIGIGPGIGQSIFARRLLKQVLALGKVPLVIDADGLNNLAVLLKNDREIKQLFYEYKSGIILTPHLKEMSRLLEEEIAEIQSNLPKAAMKMADQNHIIVLKDARTIVSDGNAPSYINMSGNNGMATGGSGDVLTGIICGFLAGGLSLLTAARLGVYCHGLAGDAAAKEKGYYSVLAGDLPNYLEKVLK</sequence>
<keyword evidence="23" id="KW-1185">Reference proteome</keyword>
<evidence type="ECO:0000256" key="1">
    <source>
        <dbReference type="ARBA" id="ARBA00000013"/>
    </source>
</evidence>
<evidence type="ECO:0000256" key="6">
    <source>
        <dbReference type="ARBA" id="ARBA00022741"/>
    </source>
</evidence>
<evidence type="ECO:0000256" key="7">
    <source>
        <dbReference type="ARBA" id="ARBA00022840"/>
    </source>
</evidence>
<protein>
    <recommendedName>
        <fullName evidence="19">Bifunctional NAD(P)H-hydrate repair enzyme</fullName>
    </recommendedName>
    <alternativeName>
        <fullName evidence="19">Nicotinamide nucleotide repair protein</fullName>
    </alternativeName>
    <domain>
        <recommendedName>
            <fullName evidence="19">ADP-dependent (S)-NAD(P)H-hydrate dehydratase</fullName>
            <ecNumber evidence="19">4.2.1.136</ecNumber>
        </recommendedName>
        <alternativeName>
            <fullName evidence="19">ADP-dependent NAD(P)HX dehydratase</fullName>
        </alternativeName>
    </domain>
    <domain>
        <recommendedName>
            <fullName evidence="19">NAD(P)H-hydrate epimerase</fullName>
            <ecNumber evidence="19">5.1.99.6</ecNumber>
        </recommendedName>
    </domain>
</protein>
<dbReference type="EMBL" id="LT907978">
    <property type="protein sequence ID" value="SOB71594.1"/>
    <property type="molecule type" value="Genomic_DNA"/>
</dbReference>
<feature type="binding site" evidence="18">
    <location>
        <begin position="58"/>
        <end position="62"/>
    </location>
    <ligand>
        <name>(6S)-NADPHX</name>
        <dbReference type="ChEBI" id="CHEBI:64076"/>
    </ligand>
</feature>
<evidence type="ECO:0000313" key="23">
    <source>
        <dbReference type="Proteomes" id="UP000217549"/>
    </source>
</evidence>
<comment type="cofactor">
    <cofactor evidence="17">
        <name>Mg(2+)</name>
        <dbReference type="ChEBI" id="CHEBI:18420"/>
    </cofactor>
</comment>
<evidence type="ECO:0000256" key="18">
    <source>
        <dbReference type="HAMAP-Rule" id="MF_01966"/>
    </source>
</evidence>
<dbReference type="PANTHER" id="PTHR12592:SF0">
    <property type="entry name" value="ATP-DEPENDENT (S)-NAD(P)H-HYDRATE DEHYDRATASE"/>
    <property type="match status" value="1"/>
</dbReference>
<feature type="binding site" evidence="18">
    <location>
        <position position="120"/>
    </location>
    <ligand>
        <name>K(+)</name>
        <dbReference type="ChEBI" id="CHEBI:29103"/>
    </ligand>
</feature>
<keyword evidence="7 17" id="KW-0067">ATP-binding</keyword>
<evidence type="ECO:0000256" key="9">
    <source>
        <dbReference type="ARBA" id="ARBA00022958"/>
    </source>
</evidence>
<evidence type="ECO:0000256" key="11">
    <source>
        <dbReference type="ARBA" id="ARBA00023235"/>
    </source>
</evidence>
<keyword evidence="5 18" id="KW-0479">Metal-binding</keyword>
<feature type="binding site" evidence="17">
    <location>
        <position position="442"/>
    </location>
    <ligand>
        <name>AMP</name>
        <dbReference type="ChEBI" id="CHEBI:456215"/>
    </ligand>
</feature>
<evidence type="ECO:0000256" key="5">
    <source>
        <dbReference type="ARBA" id="ARBA00022723"/>
    </source>
</evidence>
<keyword evidence="10 17" id="KW-0520">NAD</keyword>
<dbReference type="GO" id="GO:0005524">
    <property type="term" value="F:ATP binding"/>
    <property type="evidence" value="ECO:0007669"/>
    <property type="project" value="UniProtKB-UniRule"/>
</dbReference>
<dbReference type="InterPro" id="IPR017953">
    <property type="entry name" value="Carbohydrate_kinase_pred_CS"/>
</dbReference>
<comment type="cofactor">
    <cofactor evidence="18 19">
        <name>K(+)</name>
        <dbReference type="ChEBI" id="CHEBI:29103"/>
    </cofactor>
    <text evidence="18 19">Binds 1 potassium ion per subunit.</text>
</comment>
<evidence type="ECO:0000256" key="17">
    <source>
        <dbReference type="HAMAP-Rule" id="MF_01965"/>
    </source>
</evidence>
<dbReference type="PROSITE" id="PS01050">
    <property type="entry name" value="YJEF_C_2"/>
    <property type="match status" value="1"/>
</dbReference>
<dbReference type="GO" id="GO:0046872">
    <property type="term" value="F:metal ion binding"/>
    <property type="evidence" value="ECO:0007669"/>
    <property type="project" value="UniProtKB-UniRule"/>
</dbReference>
<keyword evidence="12 17" id="KW-0456">Lyase</keyword>
<keyword evidence="13" id="KW-0511">Multifunctional enzyme</keyword>
<dbReference type="NCBIfam" id="TIGR00196">
    <property type="entry name" value="yjeF_cterm"/>
    <property type="match status" value="1"/>
</dbReference>
<proteinExistence type="inferred from homology"/>
<evidence type="ECO:0000256" key="16">
    <source>
        <dbReference type="ARBA" id="ARBA00049209"/>
    </source>
</evidence>
<feature type="binding site" evidence="17">
    <location>
        <begin position="413"/>
        <end position="417"/>
    </location>
    <ligand>
        <name>AMP</name>
        <dbReference type="ChEBI" id="CHEBI:456215"/>
    </ligand>
</feature>
<dbReference type="EC" id="4.2.1.136" evidence="19"/>
<keyword evidence="6 17" id="KW-0547">Nucleotide-binding</keyword>
<dbReference type="Gene3D" id="3.40.50.10260">
    <property type="entry name" value="YjeF N-terminal domain"/>
    <property type="match status" value="1"/>
</dbReference>
<dbReference type="EC" id="5.1.99.6" evidence="19"/>
<comment type="similarity">
    <text evidence="18">Belongs to the NnrE/AIBP family.</text>
</comment>
<reference evidence="23" key="1">
    <citation type="submission" date="2017-09" db="EMBL/GenBank/DDBJ databases">
        <authorList>
            <person name="Shetty A S."/>
        </authorList>
    </citation>
    <scope>NUCLEOTIDE SEQUENCE [LARGE SCALE GENOMIC DNA]</scope>
</reference>
<feature type="binding site" evidence="17">
    <location>
        <position position="254"/>
    </location>
    <ligand>
        <name>(6S)-NADPHX</name>
        <dbReference type="ChEBI" id="CHEBI:64076"/>
    </ligand>
</feature>
<evidence type="ECO:0000256" key="8">
    <source>
        <dbReference type="ARBA" id="ARBA00022857"/>
    </source>
</evidence>
<dbReference type="InterPro" id="IPR036652">
    <property type="entry name" value="YjeF_N_dom_sf"/>
</dbReference>
<feature type="binding site" evidence="18">
    <location>
        <begin position="124"/>
        <end position="130"/>
    </location>
    <ligand>
        <name>(6S)-NADPHX</name>
        <dbReference type="ChEBI" id="CHEBI:64076"/>
    </ligand>
</feature>
<organism evidence="22 23">
    <name type="scientific">Anaerobutyricum hallii</name>
    <dbReference type="NCBI Taxonomy" id="39488"/>
    <lineage>
        <taxon>Bacteria</taxon>
        <taxon>Bacillati</taxon>
        <taxon>Bacillota</taxon>
        <taxon>Clostridia</taxon>
        <taxon>Lachnospirales</taxon>
        <taxon>Lachnospiraceae</taxon>
        <taxon>Anaerobutyricum</taxon>
    </lineage>
</organism>
<evidence type="ECO:0000256" key="10">
    <source>
        <dbReference type="ARBA" id="ARBA00023027"/>
    </source>
</evidence>
<accession>A0A285PPS5</accession>
<dbReference type="HAMAP" id="MF_01965">
    <property type="entry name" value="NADHX_dehydratase"/>
    <property type="match status" value="1"/>
</dbReference>
<comment type="caution">
    <text evidence="18">Lacks conserved residue(s) required for the propagation of feature annotation.</text>
</comment>
<evidence type="ECO:0000259" key="20">
    <source>
        <dbReference type="PROSITE" id="PS51383"/>
    </source>
</evidence>